<keyword evidence="1" id="KW-0732">Signal</keyword>
<dbReference type="PROSITE" id="PS51257">
    <property type="entry name" value="PROKAR_LIPOPROTEIN"/>
    <property type="match status" value="1"/>
</dbReference>
<dbReference type="InterPro" id="IPR050490">
    <property type="entry name" value="Bact_solute-bd_prot1"/>
</dbReference>
<comment type="caution">
    <text evidence="2">The sequence shown here is derived from an EMBL/GenBank/DDBJ whole genome shotgun (WGS) entry which is preliminary data.</text>
</comment>
<dbReference type="Pfam" id="PF13416">
    <property type="entry name" value="SBP_bac_8"/>
    <property type="match status" value="1"/>
</dbReference>
<dbReference type="eggNOG" id="COG1653">
    <property type="taxonomic scope" value="Bacteria"/>
</dbReference>
<dbReference type="RefSeq" id="WP_023355889.1">
    <property type="nucleotide sequence ID" value="NZ_KI535370.1"/>
</dbReference>
<dbReference type="AlphaFoldDB" id="V2Z4A9"/>
<sequence length="456" mass="50468">MKVKKIMALGMAMVTAFSLIACGGSNSGKPKSAESGQKTSDGAATQEVVELKLPTFLAGENVGAVFFLPQIERFNKKYEGKYKITVEEVVQDSYAEKIKQLAAQNKLPTIIHAPGSGGIDTQWFKQAILENDMAYDLTEYANQNPEISAQWIKESREFCTVDGKLICVPLTVIRPIGLYYNEALYKPEKDIRDMSIDEFMKSLGENKMAFMTAENAWTSALMLAAIIANEEGGVDFINNNTADKVWDYNNPIMINAVTKLKEFLQKYASSNTVGAAYADAANAFMSNNAAVICNGSWMASEFNEDAKDKWSNGFDGKNVKTTIYPGNVALANPRGYGEFWISNAASDEQKEAAKAFLTFRCSKEEMEAFILAEGGNTPNIKHSEDFLNKLKENRILYQLDQSMNENTKYVATTGDIFPASISETEFGKLLPKLIDNTLTPEEFCAELTKKAEEAKQ</sequence>
<evidence type="ECO:0000313" key="2">
    <source>
        <dbReference type="EMBL" id="ESL01750.1"/>
    </source>
</evidence>
<organism evidence="2 3">
    <name type="scientific">Catonella morbi ATCC 51271</name>
    <dbReference type="NCBI Taxonomy" id="592026"/>
    <lineage>
        <taxon>Bacteria</taxon>
        <taxon>Bacillati</taxon>
        <taxon>Bacillota</taxon>
        <taxon>Clostridia</taxon>
        <taxon>Lachnospirales</taxon>
        <taxon>Lachnospiraceae</taxon>
        <taxon>Catonella</taxon>
    </lineage>
</organism>
<dbReference type="SUPFAM" id="SSF53850">
    <property type="entry name" value="Periplasmic binding protein-like II"/>
    <property type="match status" value="1"/>
</dbReference>
<dbReference type="PANTHER" id="PTHR43649:SF12">
    <property type="entry name" value="DIACETYLCHITOBIOSE BINDING PROTEIN DASA"/>
    <property type="match status" value="1"/>
</dbReference>
<evidence type="ECO:0000256" key="1">
    <source>
        <dbReference type="SAM" id="SignalP"/>
    </source>
</evidence>
<feature type="chain" id="PRO_5038374805" description="ABC transporter, solute-binding protein" evidence="1">
    <location>
        <begin position="24"/>
        <end position="456"/>
    </location>
</feature>
<dbReference type="OrthoDB" id="362670at2"/>
<evidence type="ECO:0000313" key="3">
    <source>
        <dbReference type="Proteomes" id="UP000018227"/>
    </source>
</evidence>
<dbReference type="Gene3D" id="3.40.190.10">
    <property type="entry name" value="Periplasmic binding protein-like II"/>
    <property type="match status" value="1"/>
</dbReference>
<dbReference type="Proteomes" id="UP000018227">
    <property type="component" value="Unassembled WGS sequence"/>
</dbReference>
<dbReference type="STRING" id="592026.GCWU0000282_003047"/>
<keyword evidence="3" id="KW-1185">Reference proteome</keyword>
<dbReference type="PANTHER" id="PTHR43649">
    <property type="entry name" value="ARABINOSE-BINDING PROTEIN-RELATED"/>
    <property type="match status" value="1"/>
</dbReference>
<dbReference type="HOGENOM" id="CLU_031285_12_0_9"/>
<evidence type="ECO:0008006" key="4">
    <source>
        <dbReference type="Google" id="ProtNLM"/>
    </source>
</evidence>
<name>V2Z4A9_9FIRM</name>
<dbReference type="InterPro" id="IPR006059">
    <property type="entry name" value="SBP"/>
</dbReference>
<dbReference type="EMBL" id="ACIL03000020">
    <property type="protein sequence ID" value="ESL01750.1"/>
    <property type="molecule type" value="Genomic_DNA"/>
</dbReference>
<accession>V2Z4A9</accession>
<protein>
    <recommendedName>
        <fullName evidence="4">ABC transporter, solute-binding protein</fullName>
    </recommendedName>
</protein>
<reference evidence="2 3" key="1">
    <citation type="submission" date="2013-06" db="EMBL/GenBank/DDBJ databases">
        <authorList>
            <person name="Weinstock G."/>
            <person name="Sodergren E."/>
            <person name="Clifton S."/>
            <person name="Fulton L."/>
            <person name="Fulton B."/>
            <person name="Courtney L."/>
            <person name="Fronick C."/>
            <person name="Harrison M."/>
            <person name="Strong C."/>
            <person name="Farmer C."/>
            <person name="Delahaunty K."/>
            <person name="Markovic C."/>
            <person name="Hall O."/>
            <person name="Minx P."/>
            <person name="Tomlinson C."/>
            <person name="Mitreva M."/>
            <person name="Nelson J."/>
            <person name="Hou S."/>
            <person name="Wollam A."/>
            <person name="Pepin K.H."/>
            <person name="Johnson M."/>
            <person name="Bhonagiri V."/>
            <person name="Nash W.E."/>
            <person name="Warren W."/>
            <person name="Chinwalla A."/>
            <person name="Mardis E.R."/>
            <person name="Wilson R.K."/>
        </authorList>
    </citation>
    <scope>NUCLEOTIDE SEQUENCE [LARGE SCALE GENOMIC DNA]</scope>
    <source>
        <strain evidence="2 3">ATCC 51271</strain>
    </source>
</reference>
<feature type="signal peptide" evidence="1">
    <location>
        <begin position="1"/>
        <end position="23"/>
    </location>
</feature>
<proteinExistence type="predicted"/>
<gene>
    <name evidence="2" type="ORF">GCWU0000282_003047</name>
</gene>